<gene>
    <name evidence="2" type="ORF">K2U94_07310</name>
</gene>
<protein>
    <submittedName>
        <fullName evidence="2">Uncharacterized protein</fullName>
    </submittedName>
</protein>
<dbReference type="SUPFAM" id="SSF53448">
    <property type="entry name" value="Nucleotide-diphospho-sugar transferases"/>
    <property type="match status" value="1"/>
</dbReference>
<feature type="region of interest" description="Disordered" evidence="1">
    <location>
        <begin position="1"/>
        <end position="27"/>
    </location>
</feature>
<dbReference type="InterPro" id="IPR029044">
    <property type="entry name" value="Nucleotide-diphossugar_trans"/>
</dbReference>
<comment type="caution">
    <text evidence="2">The sequence shown here is derived from an EMBL/GenBank/DDBJ whole genome shotgun (WGS) entry which is preliminary data.</text>
</comment>
<evidence type="ECO:0000256" key="1">
    <source>
        <dbReference type="SAM" id="MobiDB-lite"/>
    </source>
</evidence>
<organism evidence="2 3">
    <name type="scientific">Candidatus Rhodoblastus alkanivorans</name>
    <dbReference type="NCBI Taxonomy" id="2954117"/>
    <lineage>
        <taxon>Bacteria</taxon>
        <taxon>Pseudomonadati</taxon>
        <taxon>Pseudomonadota</taxon>
        <taxon>Alphaproteobacteria</taxon>
        <taxon>Hyphomicrobiales</taxon>
        <taxon>Rhodoblastaceae</taxon>
        <taxon>Rhodoblastus</taxon>
    </lineage>
</organism>
<dbReference type="EMBL" id="JAIVFP010000001">
    <property type="protein sequence ID" value="MCI4682570.1"/>
    <property type="molecule type" value="Genomic_DNA"/>
</dbReference>
<evidence type="ECO:0000313" key="3">
    <source>
        <dbReference type="Proteomes" id="UP001139104"/>
    </source>
</evidence>
<feature type="compositionally biased region" description="Polar residues" evidence="1">
    <location>
        <begin position="1"/>
        <end position="18"/>
    </location>
</feature>
<keyword evidence="3" id="KW-1185">Reference proteome</keyword>
<sequence>MSGPRTTPKLSRPSSAPANWSRAGSGPDKAGAGTILPILADSWTILNSRAFRAADYAWLHLSSRYLAPLALFHYLLAGEKRGYRPTPFFDPDFFRARKPQAPGASAFATFLRAPHGAPACAEFDEDWFVARHPEAKAAASPWAYMTEQGIAKRLDPSPEVSLAFVAGAYRTRNKRLARSLMKIFHRRRGDGKKSCVLNRQDLEANQAAFRAAIKLRALHEGAARRPWLVFVQTNGGHPAALHAPERRYDLMLNYYHEPKEPPREAEYVFVQNGTKTTAIAELIEARPQLFDPYDYVLFLDDDIDLSAAQLADFFETMRNNSLDLAQPALAEGSYGSFLALFQKAGSPGFRRVNYVEIMMPALSRRALAASADCFRSGISGFGVDALIGATVRRLFGATVAVVDRVAARHQRAIDLEGGALYLYLSANGIDPGVEMWTILADHELEQDLRETGASGL</sequence>
<reference evidence="2" key="1">
    <citation type="journal article" date="2022" name="ISME J.">
        <title>Identification of active gaseous-alkane degraders at natural gas seeps.</title>
        <authorList>
            <person name="Farhan Ul Haque M."/>
            <person name="Hernandez M."/>
            <person name="Crombie A.T."/>
            <person name="Murrell J.C."/>
        </authorList>
    </citation>
    <scope>NUCLEOTIDE SEQUENCE</scope>
    <source>
        <strain evidence="2">PC2</strain>
    </source>
</reference>
<evidence type="ECO:0000313" key="2">
    <source>
        <dbReference type="EMBL" id="MCI4682570.1"/>
    </source>
</evidence>
<proteinExistence type="predicted"/>
<dbReference type="RefSeq" id="WP_243066571.1">
    <property type="nucleotide sequence ID" value="NZ_JAIVFK010000004.1"/>
</dbReference>
<dbReference type="Proteomes" id="UP001139104">
    <property type="component" value="Unassembled WGS sequence"/>
</dbReference>
<name>A0ABS9Z4G8_9HYPH</name>
<accession>A0ABS9Z4G8</accession>